<evidence type="ECO:0000256" key="8">
    <source>
        <dbReference type="ARBA" id="ARBA00023319"/>
    </source>
</evidence>
<feature type="domain" description="Ig-like" evidence="11">
    <location>
        <begin position="303"/>
        <end position="389"/>
    </location>
</feature>
<evidence type="ECO:0000256" key="4">
    <source>
        <dbReference type="ARBA" id="ARBA00022737"/>
    </source>
</evidence>
<dbReference type="InterPro" id="IPR003598">
    <property type="entry name" value="Ig_sub2"/>
</dbReference>
<feature type="compositionally biased region" description="Low complexity" evidence="9">
    <location>
        <begin position="1189"/>
        <end position="1208"/>
    </location>
</feature>
<dbReference type="FunFam" id="2.60.40.10:FF:000032">
    <property type="entry name" value="palladin isoform X1"/>
    <property type="match status" value="1"/>
</dbReference>
<dbReference type="GeneID" id="117564913"/>
<dbReference type="InterPro" id="IPR051170">
    <property type="entry name" value="Neural/epithelial_adhesion"/>
</dbReference>
<evidence type="ECO:0000256" key="2">
    <source>
        <dbReference type="ARBA" id="ARBA00022692"/>
    </source>
</evidence>
<feature type="region of interest" description="Disordered" evidence="9">
    <location>
        <begin position="1162"/>
        <end position="1254"/>
    </location>
</feature>
<dbReference type="SMART" id="SM00060">
    <property type="entry name" value="FN3"/>
    <property type="match status" value="3"/>
</dbReference>
<dbReference type="Pfam" id="PF00041">
    <property type="entry name" value="fn3"/>
    <property type="match status" value="2"/>
</dbReference>
<dbReference type="Proteomes" id="UP000515160">
    <property type="component" value="Chromosome 2L"/>
</dbReference>
<feature type="region of interest" description="Disordered" evidence="9">
    <location>
        <begin position="1454"/>
        <end position="1483"/>
    </location>
</feature>
<dbReference type="PANTHER" id="PTHR12231">
    <property type="entry name" value="CTX-RELATED TYPE I TRANSMEMBRANE PROTEIN"/>
    <property type="match status" value="1"/>
</dbReference>
<feature type="region of interest" description="Disordered" evidence="9">
    <location>
        <begin position="57"/>
        <end position="76"/>
    </location>
</feature>
<reference evidence="14" key="1">
    <citation type="submission" date="2025-08" db="UniProtKB">
        <authorList>
            <consortium name="RefSeq"/>
        </authorList>
    </citation>
    <scope>IDENTIFICATION</scope>
    <source>
        <strain evidence="14">15112-1751.03</strain>
        <tissue evidence="14">Whole Adult</tissue>
    </source>
</reference>
<organism evidence="13 14">
    <name type="scientific">Drosophila albomicans</name>
    <name type="common">Fruit fly</name>
    <dbReference type="NCBI Taxonomy" id="7291"/>
    <lineage>
        <taxon>Eukaryota</taxon>
        <taxon>Metazoa</taxon>
        <taxon>Ecdysozoa</taxon>
        <taxon>Arthropoda</taxon>
        <taxon>Hexapoda</taxon>
        <taxon>Insecta</taxon>
        <taxon>Pterygota</taxon>
        <taxon>Neoptera</taxon>
        <taxon>Endopterygota</taxon>
        <taxon>Diptera</taxon>
        <taxon>Brachycera</taxon>
        <taxon>Muscomorpha</taxon>
        <taxon>Ephydroidea</taxon>
        <taxon>Drosophilidae</taxon>
        <taxon>Drosophila</taxon>
    </lineage>
</organism>
<feature type="compositionally biased region" description="Basic residues" evidence="9">
    <location>
        <begin position="62"/>
        <end position="74"/>
    </location>
</feature>
<dbReference type="SUPFAM" id="SSF48726">
    <property type="entry name" value="Immunoglobulin"/>
    <property type="match status" value="5"/>
</dbReference>
<proteinExistence type="predicted"/>
<dbReference type="FunFam" id="2.60.40.10:FF:002217">
    <property type="entry name" value="Roundabout 2"/>
    <property type="match status" value="1"/>
</dbReference>
<dbReference type="CDD" id="cd07693">
    <property type="entry name" value="IgC_1_Robo"/>
    <property type="match status" value="1"/>
</dbReference>
<dbReference type="SMART" id="SM00409">
    <property type="entry name" value="IG"/>
    <property type="match status" value="5"/>
</dbReference>
<dbReference type="InterPro" id="IPR036179">
    <property type="entry name" value="Ig-like_dom_sf"/>
</dbReference>
<dbReference type="InterPro" id="IPR007110">
    <property type="entry name" value="Ig-like_dom"/>
</dbReference>
<comment type="subcellular location">
    <subcellularLocation>
        <location evidence="1">Membrane</location>
        <topology evidence="1">Single-pass membrane protein</topology>
    </subcellularLocation>
</comment>
<dbReference type="Gene3D" id="2.60.40.10">
    <property type="entry name" value="Immunoglobulins"/>
    <property type="match status" value="8"/>
</dbReference>
<evidence type="ECO:0000256" key="7">
    <source>
        <dbReference type="ARBA" id="ARBA00023157"/>
    </source>
</evidence>
<keyword evidence="5 10" id="KW-1133">Transmembrane helix</keyword>
<dbReference type="GO" id="GO:0009653">
    <property type="term" value="P:anatomical structure morphogenesis"/>
    <property type="evidence" value="ECO:0007669"/>
    <property type="project" value="UniProtKB-ARBA"/>
</dbReference>
<dbReference type="OrthoDB" id="428111at2759"/>
<dbReference type="SMART" id="SM00408">
    <property type="entry name" value="IGc2"/>
    <property type="match status" value="5"/>
</dbReference>
<evidence type="ECO:0000256" key="3">
    <source>
        <dbReference type="ARBA" id="ARBA00022729"/>
    </source>
</evidence>
<feature type="transmembrane region" description="Helical" evidence="10">
    <location>
        <begin position="1017"/>
        <end position="1039"/>
    </location>
</feature>
<feature type="region of interest" description="Disordered" evidence="9">
    <location>
        <begin position="1501"/>
        <end position="1521"/>
    </location>
</feature>
<keyword evidence="4" id="KW-0677">Repeat</keyword>
<dbReference type="FunFam" id="2.60.40.10:FF:000008">
    <property type="entry name" value="roundabout homolog 2 isoform X2"/>
    <property type="match status" value="1"/>
</dbReference>
<dbReference type="PROSITE" id="PS50835">
    <property type="entry name" value="IG_LIKE"/>
    <property type="match status" value="5"/>
</dbReference>
<name>A0A6P8WKD2_DROAB</name>
<dbReference type="GO" id="GO:0007399">
    <property type="term" value="P:nervous system development"/>
    <property type="evidence" value="ECO:0007669"/>
    <property type="project" value="UniProtKB-ARBA"/>
</dbReference>
<dbReference type="Pfam" id="PF13927">
    <property type="entry name" value="Ig_3"/>
    <property type="match status" value="1"/>
</dbReference>
<keyword evidence="8" id="KW-0393">Immunoglobulin domain</keyword>
<keyword evidence="13" id="KW-1185">Reference proteome</keyword>
<evidence type="ECO:0000256" key="10">
    <source>
        <dbReference type="SAM" id="Phobius"/>
    </source>
</evidence>
<dbReference type="CDD" id="cd00063">
    <property type="entry name" value="FN3"/>
    <property type="match status" value="2"/>
</dbReference>
<evidence type="ECO:0000256" key="6">
    <source>
        <dbReference type="ARBA" id="ARBA00023136"/>
    </source>
</evidence>
<feature type="compositionally biased region" description="Polar residues" evidence="9">
    <location>
        <begin position="1462"/>
        <end position="1472"/>
    </location>
</feature>
<dbReference type="InterPro" id="IPR036116">
    <property type="entry name" value="FN3_sf"/>
</dbReference>
<accession>A0A6P8WKD2</accession>
<sequence>MHSNASTKIQNVKIINNNASEIKQQLQLQQLRRRRHRNNQNVAPTSPAERLKIQHNNERSCGKRRQMMRQRQRQRQSPPLLQQLLLLFAGLNGLTQVAALKGENPHIIEHPMDTTVPKNDPFTFNCKADGNPTPTIQWFKDGRELKTDGGSHRIMLPAGGLFFLKVIHSRRESDAGTYWCQAKNEFGVARSRNATLQVAFLRDEFRLEPQNTRVAQGEVALMECGAPRGSPEPQISWRKNGQTLNLNGAGNSGNNKRIRIVDGGNLAIQDARQSDDGRYQCVVKNVVGTRESATAFLKVHVRPFLIRGPQNQTAVVGSSVVFQCRIGGDPLPDVLWRRTASGGNMPLRRVHILEDRSLKLDDVTLEDMGEYSCEADNAVGSITATGILTVHAPPKFITRPKNQLVEIGDEVLFECQASGHPRPTLYWSVEGNSSLLLPGYRDGRLEVTLTPEGRSVLSIARFAREDSGKVVVCNALNAVGSVSSRTVVSVDTQFELPPPIIEQGPVNQTLPVKSIVVLPCRTLGTPAPQISWYLDGIPIDVQDHERRNLSDAGTLTISDLQRHEDEGLYTCVASNRNGKSSWSGYLRLDTPTNPNIKFYRAPELSTYPGPPGKPQLVEKGEDSVTLSWTRSNKVGASSLVGYVVEMFGKNETDGWVAVGTRIQNTTYTQLGLVPGVNYFFLIRAENSHGLSLPSPMSEPIAVGTRYFNSGLDLSEARASLLSGDVVELTNASVVDSTSMKLTWQIINGKYVEGFYIYARQLPNPIANNALPVTVNTNPLLGGTSASATASASASASASALISTKPNIAAAGKRDAMESTQQQQQQSLATLFSSKYRMLTILNGGGASSCTLTGLVQYTLYEFFIVPFYKSVEGKPSNSRLARTLEDVPNDAPFGMEAILLNASAVFLKWKAPEMKEQHGQLLYYHVIVRGIDTAHNFSRILTNVTIDAASPTLVLANLTEGVMYTVGVAAGNNAGIGPYCVPATLRLDPVTKRLDPFINQRYPINPEHVNDVLTQPWFIILLGAILAIMMLSFGAMVFVKRKHMMMKQSALNTMRGNHTSDVLKMPSLSTRNGNGYWLDASTGGMVWRTSPSGDTLDMQKDHIADYAPVCGANAGAGVASGSGANGSNIDDIHGHASERNHQRYVGEYSNIPTDYAEVSSFGKAPSEYGRHGNASPAPYATSAILNPGQQQQQQQQHQQQQQQPRYQQRPGPAAMPGSYGMQRPMHPHYQHQQQQQQQQQSPHQQQQLQQPHSSANIYQQMSTTGEIYPSNTNGARSVYSDQYYYPKDKHMHMHITENKLSNCHTYEAAPNGHQQQQQQQQPSSTTGSNSSQFASVRRQQLPHGCSIGRDSARFKVQPQAAQHVDQTLATKSQQQHQNLLDLDGSSFCYNGLADSGCGGSPSPMAMLMSHDDDQALYHTADGDLDDMERLYVKVDDQQQPSQQQQQLLPLVPHSQQHPQPLETQSWRGQSTRGSRKAHVEEPLAKEANELIYAPGSVASERSLLSNSGSGSSSHQQPCHNV</sequence>
<dbReference type="InterPro" id="IPR013098">
    <property type="entry name" value="Ig_I-set"/>
</dbReference>
<keyword evidence="7" id="KW-1015">Disulfide bond</keyword>
<dbReference type="FunFam" id="2.60.40.10:FF:000053">
    <property type="entry name" value="Roundabout guidance receptor 1"/>
    <property type="match status" value="1"/>
</dbReference>
<protein>
    <submittedName>
        <fullName evidence="14">Protein sax-3</fullName>
    </submittedName>
</protein>
<evidence type="ECO:0000259" key="11">
    <source>
        <dbReference type="PROSITE" id="PS50835"/>
    </source>
</evidence>
<feature type="compositionally biased region" description="Low complexity" evidence="9">
    <location>
        <begin position="1230"/>
        <end position="1254"/>
    </location>
</feature>
<dbReference type="GO" id="GO:0030154">
    <property type="term" value="P:cell differentiation"/>
    <property type="evidence" value="ECO:0007669"/>
    <property type="project" value="UniProtKB-ARBA"/>
</dbReference>
<gene>
    <name evidence="14" type="primary">LOC117564913</name>
</gene>
<dbReference type="PANTHER" id="PTHR12231:SF246">
    <property type="entry name" value="ROUNDABOUT 1, ISOFORM A-RELATED"/>
    <property type="match status" value="1"/>
</dbReference>
<dbReference type="FunFam" id="2.60.40.10:FF:000948">
    <property type="entry name" value="Roundabout 1"/>
    <property type="match status" value="1"/>
</dbReference>
<feature type="domain" description="Ig-like" evidence="11">
    <location>
        <begin position="203"/>
        <end position="298"/>
    </location>
</feature>
<dbReference type="PROSITE" id="PS50853">
    <property type="entry name" value="FN3"/>
    <property type="match status" value="2"/>
</dbReference>
<evidence type="ECO:0000313" key="14">
    <source>
        <dbReference type="RefSeq" id="XP_034099758.1"/>
    </source>
</evidence>
<dbReference type="Pfam" id="PF07679">
    <property type="entry name" value="I-set"/>
    <property type="match status" value="4"/>
</dbReference>
<evidence type="ECO:0000256" key="9">
    <source>
        <dbReference type="SAM" id="MobiDB-lite"/>
    </source>
</evidence>
<feature type="domain" description="Fibronectin type-III" evidence="12">
    <location>
        <begin position="610"/>
        <end position="707"/>
    </location>
</feature>
<dbReference type="InterPro" id="IPR013783">
    <property type="entry name" value="Ig-like_fold"/>
</dbReference>
<evidence type="ECO:0000313" key="13">
    <source>
        <dbReference type="Proteomes" id="UP000515160"/>
    </source>
</evidence>
<dbReference type="InterPro" id="IPR003961">
    <property type="entry name" value="FN3_dom"/>
</dbReference>
<evidence type="ECO:0000256" key="5">
    <source>
        <dbReference type="ARBA" id="ARBA00022989"/>
    </source>
</evidence>
<feature type="compositionally biased region" description="Low complexity" evidence="9">
    <location>
        <begin position="1310"/>
        <end position="1332"/>
    </location>
</feature>
<keyword evidence="3" id="KW-0732">Signal</keyword>
<feature type="domain" description="Ig-like" evidence="11">
    <location>
        <begin position="105"/>
        <end position="197"/>
    </location>
</feature>
<dbReference type="InterPro" id="IPR003599">
    <property type="entry name" value="Ig_sub"/>
</dbReference>
<keyword evidence="2 10" id="KW-0812">Transmembrane</keyword>
<dbReference type="RefSeq" id="XP_034099758.1">
    <property type="nucleotide sequence ID" value="XM_034243867.2"/>
</dbReference>
<dbReference type="FunFam" id="2.60.40.10:FF:000026">
    <property type="entry name" value="roundabout homolog 2 isoform X1"/>
    <property type="match status" value="1"/>
</dbReference>
<keyword evidence="6 10" id="KW-0472">Membrane</keyword>
<feature type="compositionally biased region" description="Low complexity" evidence="9">
    <location>
        <begin position="1502"/>
        <end position="1513"/>
    </location>
</feature>
<feature type="domain" description="Ig-like" evidence="11">
    <location>
        <begin position="498"/>
        <end position="587"/>
    </location>
</feature>
<dbReference type="GO" id="GO:0016020">
    <property type="term" value="C:membrane"/>
    <property type="evidence" value="ECO:0007669"/>
    <property type="project" value="UniProtKB-SubCell"/>
</dbReference>
<feature type="domain" description="Fibronectin type-III" evidence="12">
    <location>
        <begin position="891"/>
        <end position="990"/>
    </location>
</feature>
<feature type="region of interest" description="Disordered" evidence="9">
    <location>
        <begin position="1310"/>
        <end position="1339"/>
    </location>
</feature>
<dbReference type="FunFam" id="2.60.40.10:FF:001603">
    <property type="entry name" value="Roundabout 2"/>
    <property type="match status" value="1"/>
</dbReference>
<evidence type="ECO:0000256" key="1">
    <source>
        <dbReference type="ARBA" id="ARBA00004167"/>
    </source>
</evidence>
<dbReference type="SUPFAM" id="SSF49265">
    <property type="entry name" value="Fibronectin type III"/>
    <property type="match status" value="2"/>
</dbReference>
<evidence type="ECO:0000259" key="12">
    <source>
        <dbReference type="PROSITE" id="PS50853"/>
    </source>
</evidence>
<feature type="domain" description="Ig-like" evidence="11">
    <location>
        <begin position="394"/>
        <end position="489"/>
    </location>
</feature>